<evidence type="ECO:0000256" key="2">
    <source>
        <dbReference type="SAM" id="SignalP"/>
    </source>
</evidence>
<evidence type="ECO:0000313" key="3">
    <source>
        <dbReference type="EnsemblMetazoa" id="GPPI023285-PA"/>
    </source>
</evidence>
<feature type="compositionally biased region" description="Polar residues" evidence="1">
    <location>
        <begin position="96"/>
        <end position="107"/>
    </location>
</feature>
<evidence type="ECO:0000256" key="1">
    <source>
        <dbReference type="SAM" id="MobiDB-lite"/>
    </source>
</evidence>
<reference evidence="4" key="1">
    <citation type="submission" date="2015-01" db="EMBL/GenBank/DDBJ databases">
        <authorList>
            <person name="Aksoy S."/>
            <person name="Warren W."/>
            <person name="Wilson R.K."/>
        </authorList>
    </citation>
    <scope>NUCLEOTIDE SEQUENCE [LARGE SCALE GENOMIC DNA]</scope>
    <source>
        <strain evidence="4">IAEA</strain>
    </source>
</reference>
<feature type="signal peptide" evidence="2">
    <location>
        <begin position="1"/>
        <end position="19"/>
    </location>
</feature>
<feature type="compositionally biased region" description="Basic residues" evidence="1">
    <location>
        <begin position="84"/>
        <end position="95"/>
    </location>
</feature>
<feature type="compositionally biased region" description="Basic residues" evidence="1">
    <location>
        <begin position="48"/>
        <end position="57"/>
    </location>
</feature>
<dbReference type="AlphaFoldDB" id="A0A1B0B9R8"/>
<reference evidence="3" key="2">
    <citation type="submission" date="2020-05" db="UniProtKB">
        <authorList>
            <consortium name="EnsemblMetazoa"/>
        </authorList>
    </citation>
    <scope>IDENTIFICATION</scope>
    <source>
        <strain evidence="3">IAEA</strain>
    </source>
</reference>
<accession>A0A1B0B9R8</accession>
<feature type="chain" id="PRO_5008404718" description="Secreted protein" evidence="2">
    <location>
        <begin position="20"/>
        <end position="153"/>
    </location>
</feature>
<protein>
    <recommendedName>
        <fullName evidence="5">Secreted protein</fullName>
    </recommendedName>
</protein>
<evidence type="ECO:0000313" key="4">
    <source>
        <dbReference type="Proteomes" id="UP000092460"/>
    </source>
</evidence>
<feature type="compositionally biased region" description="Low complexity" evidence="1">
    <location>
        <begin position="31"/>
        <end position="43"/>
    </location>
</feature>
<dbReference type="VEuPathDB" id="VectorBase:GPPI023285"/>
<feature type="region of interest" description="Disordered" evidence="1">
    <location>
        <begin position="31"/>
        <end position="107"/>
    </location>
</feature>
<dbReference type="EMBL" id="JXJN01010530">
    <property type="status" value="NOT_ANNOTATED_CDS"/>
    <property type="molecule type" value="Genomic_DNA"/>
</dbReference>
<dbReference type="Proteomes" id="UP000092460">
    <property type="component" value="Unassembled WGS sequence"/>
</dbReference>
<organism evidence="3 4">
    <name type="scientific">Glossina palpalis gambiensis</name>
    <dbReference type="NCBI Taxonomy" id="67801"/>
    <lineage>
        <taxon>Eukaryota</taxon>
        <taxon>Metazoa</taxon>
        <taxon>Ecdysozoa</taxon>
        <taxon>Arthropoda</taxon>
        <taxon>Hexapoda</taxon>
        <taxon>Insecta</taxon>
        <taxon>Pterygota</taxon>
        <taxon>Neoptera</taxon>
        <taxon>Endopterygota</taxon>
        <taxon>Diptera</taxon>
        <taxon>Brachycera</taxon>
        <taxon>Muscomorpha</taxon>
        <taxon>Hippoboscoidea</taxon>
        <taxon>Glossinidae</taxon>
        <taxon>Glossina</taxon>
    </lineage>
</organism>
<keyword evidence="2" id="KW-0732">Signal</keyword>
<dbReference type="EnsemblMetazoa" id="GPPI023285-RA">
    <property type="protein sequence ID" value="GPPI023285-PA"/>
    <property type="gene ID" value="GPPI023285"/>
</dbReference>
<keyword evidence="4" id="KW-1185">Reference proteome</keyword>
<evidence type="ECO:0008006" key="5">
    <source>
        <dbReference type="Google" id="ProtNLM"/>
    </source>
</evidence>
<sequence length="153" mass="17018">MPPYRLFLIVLAAGDRAAATSLACCSVSKSGLSFSSVPSGQSGLPSQRARRGIHARPRPQYNELLLQKEQARSSDRSQGGCSKRQMKSNASRKHSASTSSRNVMTSSYTSSNELWPNKFGYVHIANREIEYDLTRQALRFHFAQMLPLNRNVV</sequence>
<proteinExistence type="predicted"/>
<name>A0A1B0B9R8_9MUSC</name>